<name>A0A699KT50_TANCI</name>
<dbReference type="AlphaFoldDB" id="A0A699KT50"/>
<gene>
    <name evidence="2" type="ORF">Tci_677071</name>
</gene>
<sequence>NFAPTAVLTKSGIVSFSTARKSSSRVVAPVSTARPINTAAPKPIVNVAKTRQNAFQITHSLSRRTFHQQRALKNRYLVNTTKVKSANTAKGKSVTSAIGKQRTNAIKSSVCWVWRPKIKVQDHVSKNSGSYICKRFDYVDPEGKLNSYVPSSNEEVVSLPKDDVGKKSTIEPTCVERGKIDDLGCLYQQMKSTYDYETANSTNSFNTASPPVNTASDKDRTFHRTYGEWNFSTPITVNAAGSSFSHLAAFDDFSKMPNLEDTGIFNDAYDDRDEGTEADYNNLKTVILVSPIPSTRIHKDHPEEQIIKIFKIIYLLVFSLRWNQRRHWWIYLMKKEPLELNGYRNKRDQRGIVVRNKARLVGHGHRQEEGIDYDEVFAHAAKIKAIRLFLAYTSFMNFKSAFLYGIIKEELYVSQPPGFMDPEFPNRVYKVEKALYGLH</sequence>
<feature type="non-terminal residue" evidence="2">
    <location>
        <position position="1"/>
    </location>
</feature>
<dbReference type="Pfam" id="PF07727">
    <property type="entry name" value="RVT_2"/>
    <property type="match status" value="1"/>
</dbReference>
<accession>A0A699KT50</accession>
<feature type="domain" description="Reverse transcriptase Ty1/copia-type" evidence="1">
    <location>
        <begin position="343"/>
        <end position="438"/>
    </location>
</feature>
<dbReference type="InterPro" id="IPR013103">
    <property type="entry name" value="RVT_2"/>
</dbReference>
<protein>
    <submittedName>
        <fullName evidence="2">Copia protein</fullName>
    </submittedName>
</protein>
<proteinExistence type="predicted"/>
<organism evidence="2">
    <name type="scientific">Tanacetum cinerariifolium</name>
    <name type="common">Dalmatian daisy</name>
    <name type="synonym">Chrysanthemum cinerariifolium</name>
    <dbReference type="NCBI Taxonomy" id="118510"/>
    <lineage>
        <taxon>Eukaryota</taxon>
        <taxon>Viridiplantae</taxon>
        <taxon>Streptophyta</taxon>
        <taxon>Embryophyta</taxon>
        <taxon>Tracheophyta</taxon>
        <taxon>Spermatophyta</taxon>
        <taxon>Magnoliopsida</taxon>
        <taxon>eudicotyledons</taxon>
        <taxon>Gunneridae</taxon>
        <taxon>Pentapetalae</taxon>
        <taxon>asterids</taxon>
        <taxon>campanulids</taxon>
        <taxon>Asterales</taxon>
        <taxon>Asteraceae</taxon>
        <taxon>Asteroideae</taxon>
        <taxon>Anthemideae</taxon>
        <taxon>Anthemidinae</taxon>
        <taxon>Tanacetum</taxon>
    </lineage>
</organism>
<comment type="caution">
    <text evidence="2">The sequence shown here is derived from an EMBL/GenBank/DDBJ whole genome shotgun (WGS) entry which is preliminary data.</text>
</comment>
<evidence type="ECO:0000313" key="2">
    <source>
        <dbReference type="EMBL" id="GFB05100.1"/>
    </source>
</evidence>
<reference evidence="2" key="1">
    <citation type="journal article" date="2019" name="Sci. Rep.">
        <title>Draft genome of Tanacetum cinerariifolium, the natural source of mosquito coil.</title>
        <authorList>
            <person name="Yamashiro T."/>
            <person name="Shiraishi A."/>
            <person name="Satake H."/>
            <person name="Nakayama K."/>
        </authorList>
    </citation>
    <scope>NUCLEOTIDE SEQUENCE</scope>
</reference>
<dbReference type="EMBL" id="BKCJ010541491">
    <property type="protein sequence ID" value="GFB05100.1"/>
    <property type="molecule type" value="Genomic_DNA"/>
</dbReference>
<evidence type="ECO:0000259" key="1">
    <source>
        <dbReference type="Pfam" id="PF07727"/>
    </source>
</evidence>